<dbReference type="GO" id="GO:0009277">
    <property type="term" value="C:fungal-type cell wall"/>
    <property type="evidence" value="ECO:0007669"/>
    <property type="project" value="InterPro"/>
</dbReference>
<evidence type="ECO:0000313" key="7">
    <source>
        <dbReference type="EMBL" id="KLO08175.1"/>
    </source>
</evidence>
<protein>
    <recommendedName>
        <fullName evidence="6">Hydrophobin</fullName>
    </recommendedName>
</protein>
<dbReference type="InParanoid" id="A0A0H2R8I4"/>
<proteinExistence type="inferred from homology"/>
<dbReference type="GO" id="GO:0005199">
    <property type="term" value="F:structural constituent of cell wall"/>
    <property type="evidence" value="ECO:0007669"/>
    <property type="project" value="InterPro"/>
</dbReference>
<feature type="chain" id="PRO_5013987401" description="Hydrophobin" evidence="6">
    <location>
        <begin position="18"/>
        <end position="106"/>
    </location>
</feature>
<feature type="signal peptide" evidence="6">
    <location>
        <begin position="1"/>
        <end position="17"/>
    </location>
</feature>
<gene>
    <name evidence="7" type="ORF">SCHPADRAFT_944667</name>
</gene>
<comment type="subcellular location">
    <subcellularLocation>
        <location evidence="1 6">Secreted</location>
        <location evidence="1 6">Cell wall</location>
    </subcellularLocation>
</comment>
<comment type="similarity">
    <text evidence="2 6">Belongs to the fungal hydrophobin family.</text>
</comment>
<dbReference type="CDD" id="cd23507">
    <property type="entry name" value="hydrophobin_I"/>
    <property type="match status" value="1"/>
</dbReference>
<evidence type="ECO:0000256" key="4">
    <source>
        <dbReference type="ARBA" id="ARBA00022525"/>
    </source>
</evidence>
<evidence type="ECO:0000313" key="8">
    <source>
        <dbReference type="Proteomes" id="UP000053477"/>
    </source>
</evidence>
<dbReference type="OrthoDB" id="4225815at2759"/>
<keyword evidence="4 6" id="KW-0964">Secreted</keyword>
<dbReference type="InterPro" id="IPR001338">
    <property type="entry name" value="Class_I_Hydrophobin"/>
</dbReference>
<organism evidence="7 8">
    <name type="scientific">Schizopora paradoxa</name>
    <dbReference type="NCBI Taxonomy" id="27342"/>
    <lineage>
        <taxon>Eukaryota</taxon>
        <taxon>Fungi</taxon>
        <taxon>Dikarya</taxon>
        <taxon>Basidiomycota</taxon>
        <taxon>Agaricomycotina</taxon>
        <taxon>Agaricomycetes</taxon>
        <taxon>Hymenochaetales</taxon>
        <taxon>Schizoporaceae</taxon>
        <taxon>Schizopora</taxon>
    </lineage>
</organism>
<name>A0A0H2R8I4_9AGAM</name>
<dbReference type="AlphaFoldDB" id="A0A0H2R8I4"/>
<evidence type="ECO:0000256" key="2">
    <source>
        <dbReference type="ARBA" id="ARBA00010446"/>
    </source>
</evidence>
<evidence type="ECO:0000256" key="3">
    <source>
        <dbReference type="ARBA" id="ARBA00022512"/>
    </source>
</evidence>
<keyword evidence="8" id="KW-1185">Reference proteome</keyword>
<accession>A0A0H2R8I4</accession>
<sequence>MFSHLFVTVSLAIFTVASPTAGGSSEAGNMCCNGKTISASDPGYAAAFRSFGLDASDIGLPLTFDCSPISAISLSGTSCVNQSVDCDRVYSSFLVGINCSPTNIIL</sequence>
<evidence type="ECO:0000256" key="5">
    <source>
        <dbReference type="ARBA" id="ARBA00023157"/>
    </source>
</evidence>
<evidence type="ECO:0000256" key="6">
    <source>
        <dbReference type="RuleBase" id="RU365009"/>
    </source>
</evidence>
<keyword evidence="6" id="KW-0732">Signal</keyword>
<keyword evidence="3 6" id="KW-0134">Cell wall</keyword>
<dbReference type="EMBL" id="KQ086103">
    <property type="protein sequence ID" value="KLO08175.1"/>
    <property type="molecule type" value="Genomic_DNA"/>
</dbReference>
<keyword evidence="5 6" id="KW-1015">Disulfide bond</keyword>
<dbReference type="SMART" id="SM00075">
    <property type="entry name" value="HYDRO"/>
    <property type="match status" value="1"/>
</dbReference>
<dbReference type="Pfam" id="PF01185">
    <property type="entry name" value="Hydrophobin"/>
    <property type="match status" value="1"/>
</dbReference>
<evidence type="ECO:0000256" key="1">
    <source>
        <dbReference type="ARBA" id="ARBA00004191"/>
    </source>
</evidence>
<dbReference type="Proteomes" id="UP000053477">
    <property type="component" value="Unassembled WGS sequence"/>
</dbReference>
<reference evidence="7 8" key="1">
    <citation type="submission" date="2015-04" db="EMBL/GenBank/DDBJ databases">
        <title>Complete genome sequence of Schizopora paradoxa KUC8140, a cosmopolitan wood degrader in East Asia.</title>
        <authorList>
            <consortium name="DOE Joint Genome Institute"/>
            <person name="Min B."/>
            <person name="Park H."/>
            <person name="Jang Y."/>
            <person name="Kim J.-J."/>
            <person name="Kim K.H."/>
            <person name="Pangilinan J."/>
            <person name="Lipzen A."/>
            <person name="Riley R."/>
            <person name="Grigoriev I.V."/>
            <person name="Spatafora J.W."/>
            <person name="Choi I.-G."/>
        </authorList>
    </citation>
    <scope>NUCLEOTIDE SEQUENCE [LARGE SCALE GENOMIC DNA]</scope>
    <source>
        <strain evidence="7 8">KUC8140</strain>
    </source>
</reference>